<sequence>MIRFGLRLTLASGREAAIRLAVMAGAVALGVWLLLSTLAGVNAVDGQVTRLAALGAHTPSDGGPLWWAERNGEYHDGQSITRIDVAALAAGAPVPRGLPRLPGPGEYFVSPALADLIDATPADQLGDRFPGRRAGFIGDAALPSPDTLSIVVGGTPEFVSQLYGARRVSAFPTDAMGVPVAALDLILSVVAGGLLFPVLIFIGTATRLSAARREQRFAAMRLIGGTPRQISVVAAVESTVAALLGTAAGFALYLALREQVAGIPFTGLPFQPDDVTLGPLMAVAVAVGVPVAAAVAARVALRRVRISPLGVVRRVTPKPPRWFRLLPLLLGIGELAFFIGRVPDSSNKQVAVFLPGLLLIMVGLVIAGPWLTMVGARVLARRAQRPATLIAARRLSDNPSAAFRAISGVVIGLFVTTTSVGIIHTLTEERGRHVDALSAATLVTMFERGPQSIPAPVIASLMAQPGVRSVTVVRGNPERDGDYAGLALCADLARAPEYGRCADGATVAWVHEDLLGWRTTHGAGIVWPAAPLTEAQLAELPVEAVVTGTDGATATLERARTTLERAFPDLRIQPITERDRAEDQNSQLAGFEQLAAVIIFASLPIAGCSLAVAVIAGLTDRKRPFSLLRLTGVPLAVLRRVVALESAVPLLAAAALAIGAGLLGAQLFLKAQMDYTLHPPSPTYAAIVAGALLMSLAIIAATFPLLRRITGPETARSE</sequence>
<keyword evidence="2" id="KW-1003">Cell membrane</keyword>
<dbReference type="InterPro" id="IPR038766">
    <property type="entry name" value="Membrane_comp_ABC_pdt"/>
</dbReference>
<keyword evidence="3 6" id="KW-0812">Transmembrane</keyword>
<feature type="transmembrane region" description="Helical" evidence="6">
    <location>
        <begin position="20"/>
        <end position="41"/>
    </location>
</feature>
<name>A0ABN2CE15_9ACTN</name>
<evidence type="ECO:0000256" key="3">
    <source>
        <dbReference type="ARBA" id="ARBA00022692"/>
    </source>
</evidence>
<feature type="transmembrane region" description="Helical" evidence="6">
    <location>
        <begin position="322"/>
        <end position="340"/>
    </location>
</feature>
<feature type="transmembrane region" description="Helical" evidence="6">
    <location>
        <begin position="401"/>
        <end position="423"/>
    </location>
</feature>
<feature type="domain" description="ABC3 transporter permease C-terminal" evidence="7">
    <location>
        <begin position="190"/>
        <end position="297"/>
    </location>
</feature>
<keyword evidence="5 6" id="KW-0472">Membrane</keyword>
<evidence type="ECO:0000256" key="1">
    <source>
        <dbReference type="ARBA" id="ARBA00004651"/>
    </source>
</evidence>
<dbReference type="InterPro" id="IPR003838">
    <property type="entry name" value="ABC3_permease_C"/>
</dbReference>
<comment type="caution">
    <text evidence="8">The sequence shown here is derived from an EMBL/GenBank/DDBJ whole genome shotgun (WGS) entry which is preliminary data.</text>
</comment>
<proteinExistence type="predicted"/>
<keyword evidence="9" id="KW-1185">Reference proteome</keyword>
<evidence type="ECO:0000313" key="9">
    <source>
        <dbReference type="Proteomes" id="UP001501470"/>
    </source>
</evidence>
<dbReference type="PANTHER" id="PTHR30287">
    <property type="entry name" value="MEMBRANE COMPONENT OF PREDICTED ABC SUPERFAMILY METABOLITE UPTAKE TRANSPORTER"/>
    <property type="match status" value="1"/>
</dbReference>
<feature type="transmembrane region" description="Helical" evidence="6">
    <location>
        <begin position="230"/>
        <end position="256"/>
    </location>
</feature>
<comment type="subcellular location">
    <subcellularLocation>
        <location evidence="1">Cell membrane</location>
        <topology evidence="1">Multi-pass membrane protein</topology>
    </subcellularLocation>
</comment>
<feature type="transmembrane region" description="Helical" evidence="6">
    <location>
        <begin position="185"/>
        <end position="209"/>
    </location>
</feature>
<dbReference type="RefSeq" id="WP_344510646.1">
    <property type="nucleotide sequence ID" value="NZ_BAAAQD010000025.1"/>
</dbReference>
<feature type="transmembrane region" description="Helical" evidence="6">
    <location>
        <begin position="352"/>
        <end position="380"/>
    </location>
</feature>
<keyword evidence="4 6" id="KW-1133">Transmembrane helix</keyword>
<evidence type="ECO:0000256" key="4">
    <source>
        <dbReference type="ARBA" id="ARBA00022989"/>
    </source>
</evidence>
<evidence type="ECO:0000256" key="6">
    <source>
        <dbReference type="SAM" id="Phobius"/>
    </source>
</evidence>
<dbReference type="Proteomes" id="UP001501470">
    <property type="component" value="Unassembled WGS sequence"/>
</dbReference>
<feature type="transmembrane region" description="Helical" evidence="6">
    <location>
        <begin position="648"/>
        <end position="669"/>
    </location>
</feature>
<evidence type="ECO:0000256" key="2">
    <source>
        <dbReference type="ARBA" id="ARBA00022475"/>
    </source>
</evidence>
<reference evidence="8 9" key="1">
    <citation type="journal article" date="2019" name="Int. J. Syst. Evol. Microbiol.">
        <title>The Global Catalogue of Microorganisms (GCM) 10K type strain sequencing project: providing services to taxonomists for standard genome sequencing and annotation.</title>
        <authorList>
            <consortium name="The Broad Institute Genomics Platform"/>
            <consortium name="The Broad Institute Genome Sequencing Center for Infectious Disease"/>
            <person name="Wu L."/>
            <person name="Ma J."/>
        </authorList>
    </citation>
    <scope>NUCLEOTIDE SEQUENCE [LARGE SCALE GENOMIC DNA]</scope>
    <source>
        <strain evidence="8 9">JCM 15933</strain>
    </source>
</reference>
<protein>
    <submittedName>
        <fullName evidence="8">ABC transporter permease</fullName>
    </submittedName>
</protein>
<feature type="transmembrane region" description="Helical" evidence="6">
    <location>
        <begin position="684"/>
        <end position="706"/>
    </location>
</feature>
<feature type="transmembrane region" description="Helical" evidence="6">
    <location>
        <begin position="276"/>
        <end position="301"/>
    </location>
</feature>
<dbReference type="EMBL" id="BAAAQD010000025">
    <property type="protein sequence ID" value="GAA1556160.1"/>
    <property type="molecule type" value="Genomic_DNA"/>
</dbReference>
<dbReference type="Pfam" id="PF02687">
    <property type="entry name" value="FtsX"/>
    <property type="match status" value="2"/>
</dbReference>
<gene>
    <name evidence="8" type="ORF">GCM10009827_091250</name>
</gene>
<accession>A0ABN2CE15</accession>
<dbReference type="PANTHER" id="PTHR30287:SF1">
    <property type="entry name" value="INNER MEMBRANE PROTEIN"/>
    <property type="match status" value="1"/>
</dbReference>
<evidence type="ECO:0000256" key="5">
    <source>
        <dbReference type="ARBA" id="ARBA00023136"/>
    </source>
</evidence>
<feature type="transmembrane region" description="Helical" evidence="6">
    <location>
        <begin position="594"/>
        <end position="619"/>
    </location>
</feature>
<evidence type="ECO:0000259" key="7">
    <source>
        <dbReference type="Pfam" id="PF02687"/>
    </source>
</evidence>
<organism evidence="8 9">
    <name type="scientific">Dactylosporangium maewongense</name>
    <dbReference type="NCBI Taxonomy" id="634393"/>
    <lineage>
        <taxon>Bacteria</taxon>
        <taxon>Bacillati</taxon>
        <taxon>Actinomycetota</taxon>
        <taxon>Actinomycetes</taxon>
        <taxon>Micromonosporales</taxon>
        <taxon>Micromonosporaceae</taxon>
        <taxon>Dactylosporangium</taxon>
    </lineage>
</organism>
<feature type="domain" description="ABC3 transporter permease C-terminal" evidence="7">
    <location>
        <begin position="597"/>
        <end position="710"/>
    </location>
</feature>
<evidence type="ECO:0000313" key="8">
    <source>
        <dbReference type="EMBL" id="GAA1556160.1"/>
    </source>
</evidence>